<feature type="compositionally biased region" description="Basic residues" evidence="1">
    <location>
        <begin position="269"/>
        <end position="282"/>
    </location>
</feature>
<evidence type="ECO:0000313" key="2">
    <source>
        <dbReference type="EMBL" id="QSZ33562.1"/>
    </source>
</evidence>
<feature type="compositionally biased region" description="Polar residues" evidence="1">
    <location>
        <begin position="56"/>
        <end position="82"/>
    </location>
</feature>
<proteinExistence type="predicted"/>
<feature type="compositionally biased region" description="Basic and acidic residues" evidence="1">
    <location>
        <begin position="184"/>
        <end position="197"/>
    </location>
</feature>
<sequence>MRTISPIILTKTNGGAAPTRPEGPESTVLPDARHRWLGKTKGITSHPRPRRDVTSSEEQATRTQGITGQPKSSTNPLNTSPLTIPLLPQHQLARYRRDSRSLSKEPRRDPIRRPHTTPVEKTAEKLGELPGGNSLSNSLDSQSAQQEEQSEIAKKPVEPPEGDSSDDSEPHHEPHLRNFSPSTEKYHQENCREAQKATRRRLIERLIGFPLGLVRGTKRTRREAQSTQVHHPRLRITEVTEQRIIGSLPDLGPASLFASRQPQEEPIRASRRSLNKALKRDR</sequence>
<keyword evidence="3" id="KW-1185">Reference proteome</keyword>
<protein>
    <submittedName>
        <fullName evidence="2">Uncharacterized protein</fullName>
    </submittedName>
</protein>
<gene>
    <name evidence="2" type="ORF">DSL72_005130</name>
</gene>
<dbReference type="EMBL" id="CP063408">
    <property type="protein sequence ID" value="QSZ33562.1"/>
    <property type="molecule type" value="Genomic_DNA"/>
</dbReference>
<feature type="compositionally biased region" description="Basic and acidic residues" evidence="1">
    <location>
        <begin position="95"/>
        <end position="112"/>
    </location>
</feature>
<reference evidence="2" key="1">
    <citation type="submission" date="2020-10" db="EMBL/GenBank/DDBJ databases">
        <title>Genome Sequence of Monilinia vaccinii-corymbosi Sheds Light on Mummy Berry Disease Infection of Blueberry and Mating Type.</title>
        <authorList>
            <person name="Yow A.G."/>
            <person name="Zhang Y."/>
            <person name="Bansal K."/>
            <person name="Eacker S.M."/>
            <person name="Sullivan S."/>
            <person name="Liachko I."/>
            <person name="Cubeta M.A."/>
            <person name="Rollins J.A."/>
            <person name="Ashrafi H."/>
        </authorList>
    </citation>
    <scope>NUCLEOTIDE SEQUENCE</scope>
    <source>
        <strain evidence="2">RL-1</strain>
    </source>
</reference>
<evidence type="ECO:0000313" key="3">
    <source>
        <dbReference type="Proteomes" id="UP000672032"/>
    </source>
</evidence>
<dbReference type="AlphaFoldDB" id="A0A8A3PEC4"/>
<accession>A0A8A3PEC4</accession>
<organism evidence="2 3">
    <name type="scientific">Monilinia vaccinii-corymbosi</name>
    <dbReference type="NCBI Taxonomy" id="61207"/>
    <lineage>
        <taxon>Eukaryota</taxon>
        <taxon>Fungi</taxon>
        <taxon>Dikarya</taxon>
        <taxon>Ascomycota</taxon>
        <taxon>Pezizomycotina</taxon>
        <taxon>Leotiomycetes</taxon>
        <taxon>Helotiales</taxon>
        <taxon>Sclerotiniaceae</taxon>
        <taxon>Monilinia</taxon>
    </lineage>
</organism>
<name>A0A8A3PEC4_9HELO</name>
<dbReference type="OrthoDB" id="3551978at2759"/>
<feature type="region of interest" description="Disordered" evidence="1">
    <location>
        <begin position="1"/>
        <end position="197"/>
    </location>
</feature>
<feature type="region of interest" description="Disordered" evidence="1">
    <location>
        <begin position="255"/>
        <end position="282"/>
    </location>
</feature>
<evidence type="ECO:0000256" key="1">
    <source>
        <dbReference type="SAM" id="MobiDB-lite"/>
    </source>
</evidence>
<dbReference type="Proteomes" id="UP000672032">
    <property type="component" value="Chromosome 4"/>
</dbReference>